<feature type="region of interest" description="Disordered" evidence="1">
    <location>
        <begin position="511"/>
        <end position="541"/>
    </location>
</feature>
<organism evidence="2 3">
    <name type="scientific">Plakobranchus ocellatus</name>
    <dbReference type="NCBI Taxonomy" id="259542"/>
    <lineage>
        <taxon>Eukaryota</taxon>
        <taxon>Metazoa</taxon>
        <taxon>Spiralia</taxon>
        <taxon>Lophotrochozoa</taxon>
        <taxon>Mollusca</taxon>
        <taxon>Gastropoda</taxon>
        <taxon>Heterobranchia</taxon>
        <taxon>Euthyneura</taxon>
        <taxon>Panpulmonata</taxon>
        <taxon>Sacoglossa</taxon>
        <taxon>Placobranchoidea</taxon>
        <taxon>Plakobranchidae</taxon>
        <taxon>Plakobranchus</taxon>
    </lineage>
</organism>
<feature type="region of interest" description="Disordered" evidence="1">
    <location>
        <begin position="440"/>
        <end position="459"/>
    </location>
</feature>
<feature type="compositionally biased region" description="Basic and acidic residues" evidence="1">
    <location>
        <begin position="442"/>
        <end position="455"/>
    </location>
</feature>
<feature type="compositionally biased region" description="Basic and acidic residues" evidence="1">
    <location>
        <begin position="405"/>
        <end position="418"/>
    </location>
</feature>
<evidence type="ECO:0000256" key="1">
    <source>
        <dbReference type="SAM" id="MobiDB-lite"/>
    </source>
</evidence>
<dbReference type="AlphaFoldDB" id="A0AAV3ZB25"/>
<feature type="region of interest" description="Disordered" evidence="1">
    <location>
        <begin position="962"/>
        <end position="991"/>
    </location>
</feature>
<feature type="compositionally biased region" description="Basic and acidic residues" evidence="1">
    <location>
        <begin position="1055"/>
        <end position="1068"/>
    </location>
</feature>
<reference evidence="2 3" key="1">
    <citation type="journal article" date="2021" name="Elife">
        <title>Chloroplast acquisition without the gene transfer in kleptoplastic sea slugs, Plakobranchus ocellatus.</title>
        <authorList>
            <person name="Maeda T."/>
            <person name="Takahashi S."/>
            <person name="Yoshida T."/>
            <person name="Shimamura S."/>
            <person name="Takaki Y."/>
            <person name="Nagai Y."/>
            <person name="Toyoda A."/>
            <person name="Suzuki Y."/>
            <person name="Arimoto A."/>
            <person name="Ishii H."/>
            <person name="Satoh N."/>
            <person name="Nishiyama T."/>
            <person name="Hasebe M."/>
            <person name="Maruyama T."/>
            <person name="Minagawa J."/>
            <person name="Obokata J."/>
            <person name="Shigenobu S."/>
        </authorList>
    </citation>
    <scope>NUCLEOTIDE SEQUENCE [LARGE SCALE GENOMIC DNA]</scope>
</reference>
<proteinExistence type="predicted"/>
<comment type="caution">
    <text evidence="2">The sequence shown here is derived from an EMBL/GenBank/DDBJ whole genome shotgun (WGS) entry which is preliminary data.</text>
</comment>
<feature type="compositionally biased region" description="Polar residues" evidence="1">
    <location>
        <begin position="87"/>
        <end position="99"/>
    </location>
</feature>
<evidence type="ECO:0000313" key="2">
    <source>
        <dbReference type="EMBL" id="GFN91691.1"/>
    </source>
</evidence>
<gene>
    <name evidence="2" type="ORF">PoB_001819700</name>
</gene>
<dbReference type="Proteomes" id="UP000735302">
    <property type="component" value="Unassembled WGS sequence"/>
</dbReference>
<feature type="region of interest" description="Disordered" evidence="1">
    <location>
        <begin position="1046"/>
        <end position="1068"/>
    </location>
</feature>
<feature type="compositionally biased region" description="Basic and acidic residues" evidence="1">
    <location>
        <begin position="982"/>
        <end position="991"/>
    </location>
</feature>
<dbReference type="PROSITE" id="PS51257">
    <property type="entry name" value="PROKAR_LIPOPROTEIN"/>
    <property type="match status" value="1"/>
</dbReference>
<feature type="compositionally biased region" description="Basic and acidic residues" evidence="1">
    <location>
        <begin position="704"/>
        <end position="721"/>
    </location>
</feature>
<evidence type="ECO:0000313" key="3">
    <source>
        <dbReference type="Proteomes" id="UP000735302"/>
    </source>
</evidence>
<feature type="region of interest" description="Disordered" evidence="1">
    <location>
        <begin position="370"/>
        <end position="418"/>
    </location>
</feature>
<sequence>MILTPRSRMNGKSRKINSTCSNPIGTSCEQSTPCCWKESADDAFLTEVFLKRYGFKSTEQVLNVEPAFTRKKQVEKMSGHPAEFPLSNGTLGKSGYSKNNGHKERFRTRSQQMVREAWVSAENKHSVNNSNAHSLIQCQQSSAYTAKQPENSHKGFTNLKVSDNKQENSNRNEVSNYKLYTRDLSRSINIPHDSAATRRIGFAGVSRSHIMDDINTNRGRADHQQLMTNLRQSTDMYRPYRDTAVTRLCSHHLVSDKYQPILSHQSRPFSGENCWTKRTSLWRNTVPFSPYSRLEAFDTASHFPYTRSKSCDFPRRSGLLLYPAVNKFTPASRRSRPGVYRNSRRINKILNDINFEGRKHVLYNEKALGSFNDQTPKTDNSRSSYPPYYDRRSSSPSVEPFSNFKDGDKNGTDETKIKDSSVDLAESSYFKFHNFLSPHSSKLPETHRPSHERSFRHSSSLFPSHSVNIAFKQSKDADRKGTNDIEIKESSVDTTYFKHFTTPISFFYNSPKSSESSEKELSIYPGNGLTQERRSERSQPNVMHAGDVDSICFKPCGRGTSNVALKPSSPTKDGFKLTGPKRLLATPNTAATVNCICSATVSPSPCRRHENTCNRRPSSSVGLCQGPFYTGKDATCYGPRSPTSPQSRHAHFTIPLYDLRSIEAHQEKNLKKPEGSFTLGSLFTENLTKASDKLKGYFTLTKSNESERSEDQDGPPTEKGELQVPQSMLSSAVPEGIRSYSSESWVRQSVPVVSMETANLFSPPKSSREAREAKNWEQRGLSAEQHHVDTLFTRSFARPLSPDDVLRERAKLAMKERKELQKQSQKRDALYFEGNGYMIHSWAENTGNPTRYNVTSVTSPSIECSRSEALIASCKKIICQKRHSCIGESRQTSGKADVGKNRLKKKNLEIKGKHNNIASLDQTLMKGNEKKNHIPVVSKERKAEKRRGLESRGEQIVEKNCLQKSDSLRNGINDKRQKKSRNSTESKVRIQKETETTYDTKLRRTKIAGDSMQEMARHSEIAKMMEKKEKLKEELKQKIKDRLREREAATNPDFRQQKEAADRQQIAEKMSEDRSYYWERKPKEIEERSELSSMPKHLQDNVVKHGAPEKILPESPERNKLARDGRKAKAVPMTELTKTTLLTELGVIEHRENEGNQTQIDPSALLAEDGKKKEPATEPNKNSLFTEFAATEHKETDDKVVTVPSLQQRTQQTDMSAAFPPTLLLFAAPILQNMKMTLMRQIRNVSDQNRTVSFSPPPRRGLYVPLEAYPRWVRI</sequence>
<name>A0AAV3ZB25_9GAST</name>
<protein>
    <submittedName>
        <fullName evidence="2">Uncharacterized protein</fullName>
    </submittedName>
</protein>
<feature type="region of interest" description="Disordered" evidence="1">
    <location>
        <begin position="80"/>
        <end position="107"/>
    </location>
</feature>
<keyword evidence="3" id="KW-1185">Reference proteome</keyword>
<feature type="region of interest" description="Disordered" evidence="1">
    <location>
        <begin position="1"/>
        <end position="20"/>
    </location>
</feature>
<feature type="region of interest" description="Disordered" evidence="1">
    <location>
        <begin position="700"/>
        <end position="729"/>
    </location>
</feature>
<dbReference type="EMBL" id="BLXT01002163">
    <property type="protein sequence ID" value="GFN91691.1"/>
    <property type="molecule type" value="Genomic_DNA"/>
</dbReference>
<accession>A0AAV3ZB25</accession>